<evidence type="ECO:0000313" key="7">
    <source>
        <dbReference type="EMBL" id="CCJ29599.1"/>
    </source>
</evidence>
<dbReference type="GO" id="GO:0030515">
    <property type="term" value="F:snoRNA binding"/>
    <property type="evidence" value="ECO:0007669"/>
    <property type="project" value="InterPro"/>
</dbReference>
<keyword evidence="5" id="KW-0539">Nucleus</keyword>
<protein>
    <recommendedName>
        <fullName evidence="6">U3 small nucleolar RNA-associated protein 6 N-terminal domain-containing protein</fullName>
    </recommendedName>
</protein>
<comment type="similarity">
    <text evidence="2">Belongs to the UTP6 family.</text>
</comment>
<organism evidence="8">
    <name type="scientific">Pneumocystis jirovecii</name>
    <name type="common">Human pneumocystis pneumonia agent</name>
    <dbReference type="NCBI Taxonomy" id="42068"/>
    <lineage>
        <taxon>Eukaryota</taxon>
        <taxon>Fungi</taxon>
        <taxon>Dikarya</taxon>
        <taxon>Ascomycota</taxon>
        <taxon>Taphrinomycotina</taxon>
        <taxon>Pneumocystomycetes</taxon>
        <taxon>Pneumocystaceae</taxon>
        <taxon>Pneumocystis</taxon>
    </lineage>
</organism>
<dbReference type="InterPro" id="IPR013949">
    <property type="entry name" value="Utp6"/>
</dbReference>
<keyword evidence="4" id="KW-0677">Repeat</keyword>
<evidence type="ECO:0000256" key="4">
    <source>
        <dbReference type="ARBA" id="ARBA00022737"/>
    </source>
</evidence>
<evidence type="ECO:0000256" key="3">
    <source>
        <dbReference type="ARBA" id="ARBA00022552"/>
    </source>
</evidence>
<reference evidence="7 8" key="1">
    <citation type="journal article" date="2012" name="MBio">
        <title>De novo assembly of the Pneumocystis jirovecii genome from a single bronchoalveolar lavage fluid specimen from a patient.</title>
        <authorList>
            <person name="Cisse O.H."/>
            <person name="Pagni M."/>
            <person name="Hauser P.M."/>
        </authorList>
    </citation>
    <scope>NUCLEOTIDE SEQUENCE [LARGE SCALE GENOMIC DNA]</scope>
    <source>
        <strain evidence="7 8">SE8</strain>
    </source>
</reference>
<dbReference type="Proteomes" id="UP000010422">
    <property type="component" value="Unassembled WGS sequence"/>
</dbReference>
<dbReference type="InterPro" id="IPR055347">
    <property type="entry name" value="UTP6_N"/>
</dbReference>
<dbReference type="SMART" id="SM00386">
    <property type="entry name" value="HAT"/>
    <property type="match status" value="3"/>
</dbReference>
<dbReference type="Gene3D" id="1.25.40.10">
    <property type="entry name" value="Tetratricopeptide repeat domain"/>
    <property type="match status" value="1"/>
</dbReference>
<dbReference type="FunCoup" id="L0PBX6">
    <property type="interactions" value="63"/>
</dbReference>
<evidence type="ECO:0000256" key="2">
    <source>
        <dbReference type="ARBA" id="ARBA00010734"/>
    </source>
</evidence>
<dbReference type="Pfam" id="PF08640">
    <property type="entry name" value="U3_assoc_6"/>
    <property type="match status" value="1"/>
</dbReference>
<comment type="caution">
    <text evidence="7">The sequence shown here is derived from an EMBL/GenBank/DDBJ whole genome shotgun (WGS) entry which is preliminary data.</text>
</comment>
<dbReference type="PANTHER" id="PTHR23271:SF1">
    <property type="entry name" value="U3 SMALL NUCLEOLAR RNA-ASSOCIATED PROTEIN 6 HOMOLOG"/>
    <property type="match status" value="1"/>
</dbReference>
<dbReference type="PANTHER" id="PTHR23271">
    <property type="entry name" value="HEPATOCELLULAR CARCINOMA-ASSOCIATED ANTIGEN 66"/>
    <property type="match status" value="1"/>
</dbReference>
<dbReference type="InParanoid" id="L0PBX6"/>
<dbReference type="GO" id="GO:0032040">
    <property type="term" value="C:small-subunit processome"/>
    <property type="evidence" value="ECO:0007669"/>
    <property type="project" value="TreeGrafter"/>
</dbReference>
<dbReference type="EMBL" id="CAKM01000200">
    <property type="protein sequence ID" value="CCJ29599.1"/>
    <property type="molecule type" value="Genomic_DNA"/>
</dbReference>
<keyword evidence="3" id="KW-0698">rRNA processing</keyword>
<evidence type="ECO:0000259" key="6">
    <source>
        <dbReference type="Pfam" id="PF08640"/>
    </source>
</evidence>
<dbReference type="AlphaFoldDB" id="L0PBX6"/>
<dbReference type="STRING" id="1209962.L0PBX6"/>
<dbReference type="GO" id="GO:0034388">
    <property type="term" value="C:Pwp2p-containing subcomplex of 90S preribosome"/>
    <property type="evidence" value="ECO:0007669"/>
    <property type="project" value="TreeGrafter"/>
</dbReference>
<evidence type="ECO:0000256" key="1">
    <source>
        <dbReference type="ARBA" id="ARBA00004604"/>
    </source>
</evidence>
<dbReference type="InterPro" id="IPR003107">
    <property type="entry name" value="HAT"/>
</dbReference>
<evidence type="ECO:0000313" key="8">
    <source>
        <dbReference type="Proteomes" id="UP000010422"/>
    </source>
</evidence>
<dbReference type="VEuPathDB" id="FungiDB:PNEJI1_002887"/>
<dbReference type="GO" id="GO:0000462">
    <property type="term" value="P:maturation of SSU-rRNA from tricistronic rRNA transcript (SSU-rRNA, 5.8S rRNA, LSU-rRNA)"/>
    <property type="evidence" value="ECO:0007669"/>
    <property type="project" value="InterPro"/>
</dbReference>
<name>L0PBX6_PNEJI</name>
<dbReference type="SUPFAM" id="SSF48452">
    <property type="entry name" value="TPR-like"/>
    <property type="match status" value="1"/>
</dbReference>
<evidence type="ECO:0000256" key="5">
    <source>
        <dbReference type="ARBA" id="ARBA00023242"/>
    </source>
</evidence>
<accession>L0PBX6</accession>
<comment type="subcellular location">
    <subcellularLocation>
        <location evidence="1">Nucleus</location>
        <location evidence="1">Nucleolus</location>
    </subcellularLocation>
</comment>
<sequence>MAEKAQYYLEKSFPEILDLQKKKIFTPVEINSILKKRSEFEHALSRRIVKKSDFLKYIEYEMNLEALRKKRAKRLNIKGKPTISDWGGVRRIFLIFERATKKFHGDIDLWFQYIHYAQHEKSTKIIGRVIASALQFHPTKPKLWIFAGYHELNWNNNMSAARATMQRGLRLNMHSPELWTEYCRMELLYIIKLSTRHKILGIYGTKDNKSDHESIQDEIVQGKDIEEVAQEKNVVKTINDDCIILSETAFEKYEKTHSIVPTNTDPKQSSGSVPNLRDNPVMNGEIISIIIKTSIQHIQNNIELLESFYNMIESFDNLECKYRLLDEIVSLIREVATIDLAEVALLTLPLHKFLKNVSNTSFPDALKSSLLGFETLTTQTNCSIMSYEKFCLLLNSFLDKEGLDHNLCIIISCFLHTTLKKLETLGPLSPKLKKLQKRFTSIPETNMNSDPDTGSRAPI</sequence>
<dbReference type="InterPro" id="IPR011990">
    <property type="entry name" value="TPR-like_helical_dom_sf"/>
</dbReference>
<proteinExistence type="inferred from homology"/>
<gene>
    <name evidence="7" type="ORF">PNEJI1_002887</name>
</gene>
<feature type="domain" description="U3 small nucleolar RNA-associated protein 6 N-terminal" evidence="6">
    <location>
        <begin position="9"/>
        <end position="91"/>
    </location>
</feature>